<protein>
    <submittedName>
        <fullName evidence="3">Cytochrome P450</fullName>
    </submittedName>
</protein>
<dbReference type="PANTHER" id="PTHR46696:SF6">
    <property type="entry name" value="P450, PUTATIVE (EUROFUNG)-RELATED"/>
    <property type="match status" value="1"/>
</dbReference>
<keyword evidence="4" id="KW-1185">Reference proteome</keyword>
<dbReference type="PRINTS" id="PR00385">
    <property type="entry name" value="P450"/>
</dbReference>
<reference evidence="3" key="1">
    <citation type="submission" date="2021-04" db="EMBL/GenBank/DDBJ databases">
        <title>Pseudonocardia sp. nov., isolated from sandy soil of mangrove forest.</title>
        <authorList>
            <person name="Zan Z."/>
            <person name="Huang R."/>
            <person name="Liu W."/>
        </authorList>
    </citation>
    <scope>NUCLEOTIDE SEQUENCE</scope>
    <source>
        <strain evidence="3">S2-4</strain>
    </source>
</reference>
<keyword evidence="2" id="KW-0560">Oxidoreductase</keyword>
<evidence type="ECO:0000256" key="1">
    <source>
        <dbReference type="ARBA" id="ARBA00010617"/>
    </source>
</evidence>
<dbReference type="EMBL" id="JAGSOV010000088">
    <property type="protein sequence ID" value="MCO1660657.1"/>
    <property type="molecule type" value="Genomic_DNA"/>
</dbReference>
<proteinExistence type="inferred from homology"/>
<gene>
    <name evidence="3" type="ORF">KDL28_36970</name>
</gene>
<evidence type="ECO:0000256" key="2">
    <source>
        <dbReference type="RuleBase" id="RU000461"/>
    </source>
</evidence>
<comment type="caution">
    <text evidence="3">The sequence shown here is derived from an EMBL/GenBank/DDBJ whole genome shotgun (WGS) entry which is preliminary data.</text>
</comment>
<dbReference type="PRINTS" id="PR00359">
    <property type="entry name" value="BP450"/>
</dbReference>
<accession>A0ABT1AC74</accession>
<sequence>MSETTTAPTELPVYMLRDGFDPAPELGALRETERVGRARSPFGIDVWVLTRHDDVRAALADSARFSNAAPVRGVPGMPKMDEATIRRMRAGNPLLVDPPEHTRLRRFLTPEFTVRRMRRLEPRIHEIVDERLDAMQRSGPPADLIAEFALPVPSLVICELLGVPPEDRAGFEHRTGRLLNMSIPVDERMRLQAESRAYMSGLVAREQREPGEAMLGMLVREHGDDLSTDELIGIANILLIAGHETTSNMLGLGTLALLRHPDQLALLRDDPDAVGPAVEELLRWLSIVHTGVVRTTTTEVEIGGTRIPAGELVVFALPAANRDPGATTDPDRLDVTRGEVGHLAFGHGVHHCLGAPLARLEMRVAYPALLRRFPGLAEVPGTAAFRSFHVVYGLTELQVTW</sequence>
<dbReference type="Proteomes" id="UP001165283">
    <property type="component" value="Unassembled WGS sequence"/>
</dbReference>
<dbReference type="Gene3D" id="1.10.630.10">
    <property type="entry name" value="Cytochrome P450"/>
    <property type="match status" value="1"/>
</dbReference>
<organism evidence="3 4">
    <name type="scientific">Pseudonocardia humida</name>
    <dbReference type="NCBI Taxonomy" id="2800819"/>
    <lineage>
        <taxon>Bacteria</taxon>
        <taxon>Bacillati</taxon>
        <taxon>Actinomycetota</taxon>
        <taxon>Actinomycetes</taxon>
        <taxon>Pseudonocardiales</taxon>
        <taxon>Pseudonocardiaceae</taxon>
        <taxon>Pseudonocardia</taxon>
    </lineage>
</organism>
<evidence type="ECO:0000313" key="4">
    <source>
        <dbReference type="Proteomes" id="UP001165283"/>
    </source>
</evidence>
<dbReference type="InterPro" id="IPR001128">
    <property type="entry name" value="Cyt_P450"/>
</dbReference>
<dbReference type="PROSITE" id="PS00086">
    <property type="entry name" value="CYTOCHROME_P450"/>
    <property type="match status" value="1"/>
</dbReference>
<name>A0ABT1AC74_9PSEU</name>
<dbReference type="InterPro" id="IPR017972">
    <property type="entry name" value="Cyt_P450_CS"/>
</dbReference>
<keyword evidence="2" id="KW-0349">Heme</keyword>
<keyword evidence="2" id="KW-0479">Metal-binding</keyword>
<comment type="similarity">
    <text evidence="1 2">Belongs to the cytochrome P450 family.</text>
</comment>
<keyword evidence="2" id="KW-0408">Iron</keyword>
<dbReference type="RefSeq" id="WP_252446199.1">
    <property type="nucleotide sequence ID" value="NZ_JAGSOV010000088.1"/>
</dbReference>
<dbReference type="SUPFAM" id="SSF48264">
    <property type="entry name" value="Cytochrome P450"/>
    <property type="match status" value="1"/>
</dbReference>
<dbReference type="InterPro" id="IPR002397">
    <property type="entry name" value="Cyt_P450_B"/>
</dbReference>
<dbReference type="Pfam" id="PF00067">
    <property type="entry name" value="p450"/>
    <property type="match status" value="1"/>
</dbReference>
<keyword evidence="2" id="KW-0503">Monooxygenase</keyword>
<evidence type="ECO:0000313" key="3">
    <source>
        <dbReference type="EMBL" id="MCO1660657.1"/>
    </source>
</evidence>
<dbReference type="PANTHER" id="PTHR46696">
    <property type="entry name" value="P450, PUTATIVE (EUROFUNG)-RELATED"/>
    <property type="match status" value="1"/>
</dbReference>
<dbReference type="InterPro" id="IPR036396">
    <property type="entry name" value="Cyt_P450_sf"/>
</dbReference>
<dbReference type="CDD" id="cd11030">
    <property type="entry name" value="CYP105-like"/>
    <property type="match status" value="1"/>
</dbReference>